<evidence type="ECO:0000313" key="8">
    <source>
        <dbReference type="EMBL" id="RNF39530.1"/>
    </source>
</evidence>
<organism evidence="8 9">
    <name type="scientific">Planococcus salinus</name>
    <dbReference type="NCBI Taxonomy" id="1848460"/>
    <lineage>
        <taxon>Bacteria</taxon>
        <taxon>Bacillati</taxon>
        <taxon>Bacillota</taxon>
        <taxon>Bacilli</taxon>
        <taxon>Bacillales</taxon>
        <taxon>Caryophanaceae</taxon>
        <taxon>Planococcus</taxon>
    </lineage>
</organism>
<evidence type="ECO:0000313" key="9">
    <source>
        <dbReference type="Proteomes" id="UP000275473"/>
    </source>
</evidence>
<feature type="domain" description="Zinc-ribbon" evidence="6">
    <location>
        <begin position="3"/>
        <end position="24"/>
    </location>
</feature>
<dbReference type="InterPro" id="IPR051201">
    <property type="entry name" value="Chloro_Bact_Ser_Proteases"/>
</dbReference>
<reference evidence="8 9" key="1">
    <citation type="journal article" date="2018" name="Int. J. Syst. Evol. Microbiol.">
        <title>Planococcus salinus sp. nov., a moderately halophilic bacterium isolated from a saline-alkali soil.</title>
        <authorList>
            <person name="Gan L."/>
        </authorList>
    </citation>
    <scope>NUCLEOTIDE SEQUENCE [LARGE SCALE GENOMIC DNA]</scope>
    <source>
        <strain evidence="8 9">LCB217</strain>
    </source>
</reference>
<evidence type="ECO:0000256" key="5">
    <source>
        <dbReference type="SAM" id="Phobius"/>
    </source>
</evidence>
<dbReference type="RefSeq" id="WP_123165230.1">
    <property type="nucleotide sequence ID" value="NZ_RIAX01000005.1"/>
</dbReference>
<dbReference type="InterPro" id="IPR026870">
    <property type="entry name" value="Zinc_ribbon_dom"/>
</dbReference>
<dbReference type="PANTHER" id="PTHR43343">
    <property type="entry name" value="PEPTIDASE S12"/>
    <property type="match status" value="1"/>
</dbReference>
<evidence type="ECO:0000256" key="2">
    <source>
        <dbReference type="ARBA" id="ARBA00022801"/>
    </source>
</evidence>
<keyword evidence="5" id="KW-0472">Membrane</keyword>
<evidence type="ECO:0000256" key="3">
    <source>
        <dbReference type="ARBA" id="ARBA00022825"/>
    </source>
</evidence>
<dbReference type="PRINTS" id="PR00834">
    <property type="entry name" value="PROTEASES2C"/>
</dbReference>
<dbReference type="EMBL" id="RIAX01000005">
    <property type="protein sequence ID" value="RNF39530.1"/>
    <property type="molecule type" value="Genomic_DNA"/>
</dbReference>
<evidence type="ECO:0000259" key="6">
    <source>
        <dbReference type="Pfam" id="PF13240"/>
    </source>
</evidence>
<keyword evidence="9" id="KW-1185">Reference proteome</keyword>
<feature type="region of interest" description="Disordered" evidence="4">
    <location>
        <begin position="61"/>
        <end position="100"/>
    </location>
</feature>
<dbReference type="Pfam" id="PF22819">
    <property type="entry name" value="TcaA_5th"/>
    <property type="match status" value="1"/>
</dbReference>
<feature type="domain" description="TcaA protein NTF2-like" evidence="7">
    <location>
        <begin position="353"/>
        <end position="461"/>
    </location>
</feature>
<dbReference type="Proteomes" id="UP000275473">
    <property type="component" value="Unassembled WGS sequence"/>
</dbReference>
<dbReference type="OrthoDB" id="189537at2"/>
<sequence>MVCSNCGQKNKEEASFCMNCGQPLEKKRSKKPKKSKIFTAVLLLFIAIGAVFGVTQMMDEEPEPATALPEETAEVEEQEEAVEEEIEPEPEVVQEESELPPVVEGTVTNETDVMEQPIQTEPKKKDVTTIIKETQQKVYTILTEEKQGSGFLFTNDGMVVTNAHVVAGQTEVMVRNINGIDEPGRVVGISDVYDIALIQVDAFKGSEPLPISMSNTDVGTEVIALGSPSGFENTASIGYLTGIDRDFTQEFLYENIYQIDALIAPGSSGGPLVDAQTGSVIGINSLLYNDGSSIGFSIPMYSVNDQLTEWAANPMTQEEVAALFNNTDVYDGFGSENPGYEYNPDDGFDEFLLSEFVGNFRYYYELALQNEDFYYIEDMLVRDSNIYTGIAEYIDDITGKGMEYDFTALEITGTEIFDDYALVHTYEAFNFKNAAGEQSVEERNKTYTIVMDEFGFYTIADIVNN</sequence>
<dbReference type="PANTHER" id="PTHR43343:SF3">
    <property type="entry name" value="PROTEASE DO-LIKE 8, CHLOROPLASTIC"/>
    <property type="match status" value="1"/>
</dbReference>
<dbReference type="GO" id="GO:0004252">
    <property type="term" value="F:serine-type endopeptidase activity"/>
    <property type="evidence" value="ECO:0007669"/>
    <property type="project" value="InterPro"/>
</dbReference>
<feature type="transmembrane region" description="Helical" evidence="5">
    <location>
        <begin position="37"/>
        <end position="58"/>
    </location>
</feature>
<dbReference type="AlphaFoldDB" id="A0A3M8P8E3"/>
<accession>A0A3M8P8E3</accession>
<keyword evidence="1" id="KW-0645">Protease</keyword>
<evidence type="ECO:0000259" key="7">
    <source>
        <dbReference type="Pfam" id="PF22819"/>
    </source>
</evidence>
<dbReference type="Pfam" id="PF13240">
    <property type="entry name" value="Zn_Ribbon_1"/>
    <property type="match status" value="1"/>
</dbReference>
<dbReference type="InterPro" id="IPR054528">
    <property type="entry name" value="TcaA_5th"/>
</dbReference>
<dbReference type="GO" id="GO:0006508">
    <property type="term" value="P:proteolysis"/>
    <property type="evidence" value="ECO:0007669"/>
    <property type="project" value="UniProtKB-KW"/>
</dbReference>
<keyword evidence="3" id="KW-0720">Serine protease</keyword>
<dbReference type="Gene3D" id="2.40.10.120">
    <property type="match status" value="1"/>
</dbReference>
<proteinExistence type="predicted"/>
<keyword evidence="5" id="KW-1133">Transmembrane helix</keyword>
<dbReference type="InterPro" id="IPR001940">
    <property type="entry name" value="Peptidase_S1C"/>
</dbReference>
<keyword evidence="2" id="KW-0378">Hydrolase</keyword>
<name>A0A3M8P8E3_9BACL</name>
<feature type="compositionally biased region" description="Acidic residues" evidence="4">
    <location>
        <begin position="71"/>
        <end position="98"/>
    </location>
</feature>
<comment type="caution">
    <text evidence="8">The sequence shown here is derived from an EMBL/GenBank/DDBJ whole genome shotgun (WGS) entry which is preliminary data.</text>
</comment>
<dbReference type="InterPro" id="IPR009003">
    <property type="entry name" value="Peptidase_S1_PA"/>
</dbReference>
<evidence type="ECO:0000256" key="1">
    <source>
        <dbReference type="ARBA" id="ARBA00022670"/>
    </source>
</evidence>
<keyword evidence="5" id="KW-0812">Transmembrane</keyword>
<protein>
    <submittedName>
        <fullName evidence="8">DUF2116 family Zn-ribbon domain-containing protein</fullName>
    </submittedName>
</protein>
<gene>
    <name evidence="8" type="ORF">EEX84_08625</name>
</gene>
<evidence type="ECO:0000256" key="4">
    <source>
        <dbReference type="SAM" id="MobiDB-lite"/>
    </source>
</evidence>
<dbReference type="SUPFAM" id="SSF50494">
    <property type="entry name" value="Trypsin-like serine proteases"/>
    <property type="match status" value="1"/>
</dbReference>
<dbReference type="Pfam" id="PF13365">
    <property type="entry name" value="Trypsin_2"/>
    <property type="match status" value="1"/>
</dbReference>